<evidence type="ECO:0000313" key="1">
    <source>
        <dbReference type="EMBL" id="TMS16155.1"/>
    </source>
</evidence>
<reference evidence="1" key="1">
    <citation type="submission" date="2018-11" db="EMBL/GenBank/DDBJ databases">
        <title>The sequence and de novo assembly of Larimichthys crocea genome using PacBio and Hi-C technologies.</title>
        <authorList>
            <person name="Xu P."/>
            <person name="Chen B."/>
            <person name="Zhou Z."/>
            <person name="Ke Q."/>
            <person name="Wu Y."/>
            <person name="Bai H."/>
            <person name="Pu F."/>
        </authorList>
    </citation>
    <scope>NUCLEOTIDE SEQUENCE</scope>
    <source>
        <tissue evidence="1">Muscle</tissue>
    </source>
</reference>
<accession>A0ACD3R9S8</accession>
<protein>
    <submittedName>
        <fullName evidence="1">Uncharacterized protein</fullName>
    </submittedName>
</protein>
<evidence type="ECO:0000313" key="2">
    <source>
        <dbReference type="Proteomes" id="UP000793456"/>
    </source>
</evidence>
<dbReference type="Proteomes" id="UP000793456">
    <property type="component" value="Chromosome VIII"/>
</dbReference>
<gene>
    <name evidence="1" type="ORF">E3U43_013448</name>
</gene>
<comment type="caution">
    <text evidence="1">The sequence shown here is derived from an EMBL/GenBank/DDBJ whole genome shotgun (WGS) entry which is preliminary data.</text>
</comment>
<proteinExistence type="predicted"/>
<name>A0ACD3R9S8_LARCR</name>
<dbReference type="EMBL" id="CM011681">
    <property type="protein sequence ID" value="TMS16155.1"/>
    <property type="molecule type" value="Genomic_DNA"/>
</dbReference>
<keyword evidence="2" id="KW-1185">Reference proteome</keyword>
<sequence>MRAVLRVEVEAVKFLKEEPHKLDSMLKRVKSLTDTLSSLRRCATEGLQKGPDPSANVPVCNSPAAAAAEAPPEAPPASVQPGSTSAPLEPQSSTIRSEVMPSSPVVIHHVQSSPVHMQQSQQSAALTAQPSPPLTPSPLSCPSPNLSKTQGRESPKGTAVDPPSPIQS</sequence>
<organism evidence="1 2">
    <name type="scientific">Larimichthys crocea</name>
    <name type="common">Large yellow croaker</name>
    <name type="synonym">Pseudosciaena crocea</name>
    <dbReference type="NCBI Taxonomy" id="215358"/>
    <lineage>
        <taxon>Eukaryota</taxon>
        <taxon>Metazoa</taxon>
        <taxon>Chordata</taxon>
        <taxon>Craniata</taxon>
        <taxon>Vertebrata</taxon>
        <taxon>Euteleostomi</taxon>
        <taxon>Actinopterygii</taxon>
        <taxon>Neopterygii</taxon>
        <taxon>Teleostei</taxon>
        <taxon>Neoteleostei</taxon>
        <taxon>Acanthomorphata</taxon>
        <taxon>Eupercaria</taxon>
        <taxon>Sciaenidae</taxon>
        <taxon>Larimichthys</taxon>
    </lineage>
</organism>